<accession>A0A7R9WTL0</accession>
<gene>
    <name evidence="2" type="ORF">CAUS1442_LOCUS5478</name>
</gene>
<evidence type="ECO:0000259" key="1">
    <source>
        <dbReference type="Pfam" id="PF00313"/>
    </source>
</evidence>
<dbReference type="Gene3D" id="2.40.50.140">
    <property type="entry name" value="Nucleic acid-binding proteins"/>
    <property type="match status" value="1"/>
</dbReference>
<dbReference type="Pfam" id="PF00313">
    <property type="entry name" value="CSD"/>
    <property type="match status" value="1"/>
</dbReference>
<dbReference type="InterPro" id="IPR002059">
    <property type="entry name" value="CSP_DNA-bd"/>
</dbReference>
<dbReference type="AlphaFoldDB" id="A0A7R9WTL0"/>
<dbReference type="SUPFAM" id="SSF50249">
    <property type="entry name" value="Nucleic acid-binding proteins"/>
    <property type="match status" value="1"/>
</dbReference>
<dbReference type="PROSITE" id="PS51257">
    <property type="entry name" value="PROKAR_LIPOPROTEIN"/>
    <property type="match status" value="1"/>
</dbReference>
<feature type="domain" description="CSD" evidence="1">
    <location>
        <begin position="47"/>
        <end position="119"/>
    </location>
</feature>
<reference evidence="2" key="1">
    <citation type="submission" date="2021-01" db="EMBL/GenBank/DDBJ databases">
        <authorList>
            <person name="Corre E."/>
            <person name="Pelletier E."/>
            <person name="Niang G."/>
            <person name="Scheremetjew M."/>
            <person name="Finn R."/>
            <person name="Kale V."/>
            <person name="Holt S."/>
            <person name="Cochrane G."/>
            <person name="Meng A."/>
            <person name="Brown T."/>
            <person name="Cohen L."/>
        </authorList>
    </citation>
    <scope>NUCLEOTIDE SEQUENCE</scope>
    <source>
        <strain evidence="2">CCMP3328</strain>
    </source>
</reference>
<dbReference type="EMBL" id="HBEF01008728">
    <property type="protein sequence ID" value="CAD8333377.1"/>
    <property type="molecule type" value="Transcribed_RNA"/>
</dbReference>
<dbReference type="GO" id="GO:0003676">
    <property type="term" value="F:nucleic acid binding"/>
    <property type="evidence" value="ECO:0007669"/>
    <property type="project" value="InterPro"/>
</dbReference>
<evidence type="ECO:0000313" key="2">
    <source>
        <dbReference type="EMBL" id="CAD8333377.1"/>
    </source>
</evidence>
<organism evidence="2">
    <name type="scientific">Craspedostauros australis</name>
    <dbReference type="NCBI Taxonomy" id="1486917"/>
    <lineage>
        <taxon>Eukaryota</taxon>
        <taxon>Sar</taxon>
        <taxon>Stramenopiles</taxon>
        <taxon>Ochrophyta</taxon>
        <taxon>Bacillariophyta</taxon>
        <taxon>Bacillariophyceae</taxon>
        <taxon>Bacillariophycidae</taxon>
        <taxon>Naviculales</taxon>
        <taxon>Naviculaceae</taxon>
        <taxon>Craspedostauros</taxon>
    </lineage>
</organism>
<dbReference type="InterPro" id="IPR012340">
    <property type="entry name" value="NA-bd_OB-fold"/>
</dbReference>
<name>A0A7R9WTL0_9STRA</name>
<protein>
    <recommendedName>
        <fullName evidence="1">CSD domain-containing protein</fullName>
    </recommendedName>
</protein>
<proteinExistence type="predicted"/>
<sequence>MFHLACRTVRRSAQIQAPLAQARLLPQWTASSSCAMRSLSSSTEEYTGIVKFYMRNKAYGFILPDDQELGDVFVHCSSVVCDVPTEESNVRPFLVRNERVRFGITDKEGHAQKYATNVRFEDGSIVPIYRQNYAKSMRKDVACALGETVLEMADLSDEELAAQVRTGIEVAQAKIEEGIEMEKTGQPLQQW</sequence>